<evidence type="ECO:0000313" key="2">
    <source>
        <dbReference type="EMBL" id="MDC0667687.1"/>
    </source>
</evidence>
<keyword evidence="3" id="KW-1185">Reference proteome</keyword>
<comment type="caution">
    <text evidence="2">The sequence shown here is derived from an EMBL/GenBank/DDBJ whole genome shotgun (WGS) entry which is preliminary data.</text>
</comment>
<reference evidence="2 3" key="1">
    <citation type="submission" date="2022-11" db="EMBL/GenBank/DDBJ databases">
        <title>Minimal conservation of predation-associated metabolite biosynthetic gene clusters underscores biosynthetic potential of Myxococcota including descriptions for ten novel species: Archangium lansinium sp. nov., Myxococcus landrumus sp. nov., Nannocystis bai.</title>
        <authorList>
            <person name="Ahearne A."/>
            <person name="Stevens C."/>
            <person name="Dowd S."/>
        </authorList>
    </citation>
    <scope>NUCLEOTIDE SEQUENCE [LARGE SCALE GENOMIC DNA]</scope>
    <source>
        <strain evidence="2 3">NCELM</strain>
    </source>
</reference>
<keyword evidence="1" id="KW-0732">Signal</keyword>
<organism evidence="2 3">
    <name type="scientific">Nannocystis radixulma</name>
    <dbReference type="NCBI Taxonomy" id="2995305"/>
    <lineage>
        <taxon>Bacteria</taxon>
        <taxon>Pseudomonadati</taxon>
        <taxon>Myxococcota</taxon>
        <taxon>Polyangia</taxon>
        <taxon>Nannocystales</taxon>
        <taxon>Nannocystaceae</taxon>
        <taxon>Nannocystis</taxon>
    </lineage>
</organism>
<protein>
    <recommendedName>
        <fullName evidence="4">Lipoprotein</fullName>
    </recommendedName>
</protein>
<name>A0ABT5B3H1_9BACT</name>
<feature type="signal peptide" evidence="1">
    <location>
        <begin position="1"/>
        <end position="19"/>
    </location>
</feature>
<evidence type="ECO:0000256" key="1">
    <source>
        <dbReference type="SAM" id="SignalP"/>
    </source>
</evidence>
<dbReference type="EMBL" id="JAQNDN010000002">
    <property type="protein sequence ID" value="MDC0667687.1"/>
    <property type="molecule type" value="Genomic_DNA"/>
</dbReference>
<sequence length="142" mass="15361">MLLMRRLLPLLLVLIPACGSPNEFDEGDVCVDPSLVAEFEAGDAITFEVVFEECISACARRVETSCDVRVEGDTIFLDAVGSYREPGPGACIALCAQFEARCEVPDLAPGTYKVRSGDQELTVTLPSAEPPDQPDSCQYFLP</sequence>
<gene>
    <name evidence="2" type="ORF">POL58_08065</name>
</gene>
<evidence type="ECO:0008006" key="4">
    <source>
        <dbReference type="Google" id="ProtNLM"/>
    </source>
</evidence>
<evidence type="ECO:0000313" key="3">
    <source>
        <dbReference type="Proteomes" id="UP001217838"/>
    </source>
</evidence>
<proteinExistence type="predicted"/>
<accession>A0ABT5B3H1</accession>
<feature type="chain" id="PRO_5046626091" description="Lipoprotein" evidence="1">
    <location>
        <begin position="20"/>
        <end position="142"/>
    </location>
</feature>
<dbReference type="Proteomes" id="UP001217838">
    <property type="component" value="Unassembled WGS sequence"/>
</dbReference>
<dbReference type="RefSeq" id="WP_271995955.1">
    <property type="nucleotide sequence ID" value="NZ_JAQNDN010000002.1"/>
</dbReference>